<protein>
    <submittedName>
        <fullName evidence="5">Transcriptional regulator, LacI family</fullName>
    </submittedName>
</protein>
<dbReference type="Proteomes" id="UP000199236">
    <property type="component" value="Unassembled WGS sequence"/>
</dbReference>
<dbReference type="CDD" id="cd06284">
    <property type="entry name" value="PBP1_LacI-like"/>
    <property type="match status" value="1"/>
</dbReference>
<sequence>MVDQPNIRDVAKAAGVSTATVSRALAQPGKVREATLKKVMDAVEKIGFVPNRQASMFRSRKSNTVILLVRDISNPFYLDIYKGVEEAAFAAGYKVLMGDAREDDERITHYIEAVRECHADGLILMIGSFPKKLLEQTDRLPPFVVALEEIDGLEAPTVRVDNVAAAEGAVAHLIAQGHKRIVHLTGPLDEHLGKTRLEGYRRALKKAGLPIDEALIMPGDFSLNAGYDQTAKLLEKGAHFSAIFASSDQMAIGAASALREKGLAIPDDVSLVGFDDTLIASIFYPPLTTVYQPRREIGRAAMAMMIRKLSAHAGDPVAVEEPLEDQQFLTELITRNSVAPFDDARPGT</sequence>
<dbReference type="Gene3D" id="1.10.260.40">
    <property type="entry name" value="lambda repressor-like DNA-binding domains"/>
    <property type="match status" value="1"/>
</dbReference>
<dbReference type="GO" id="GO:0003700">
    <property type="term" value="F:DNA-binding transcription factor activity"/>
    <property type="evidence" value="ECO:0007669"/>
    <property type="project" value="TreeGrafter"/>
</dbReference>
<dbReference type="Pfam" id="PF00532">
    <property type="entry name" value="Peripla_BP_1"/>
    <property type="match status" value="1"/>
</dbReference>
<dbReference type="InterPro" id="IPR028082">
    <property type="entry name" value="Peripla_BP_I"/>
</dbReference>
<keyword evidence="3" id="KW-0804">Transcription</keyword>
<dbReference type="PANTHER" id="PTHR30146:SF109">
    <property type="entry name" value="HTH-TYPE TRANSCRIPTIONAL REGULATOR GALS"/>
    <property type="match status" value="1"/>
</dbReference>
<keyword evidence="2" id="KW-0238">DNA-binding</keyword>
<dbReference type="GO" id="GO:0000976">
    <property type="term" value="F:transcription cis-regulatory region binding"/>
    <property type="evidence" value="ECO:0007669"/>
    <property type="project" value="TreeGrafter"/>
</dbReference>
<dbReference type="PROSITE" id="PS50932">
    <property type="entry name" value="HTH_LACI_2"/>
    <property type="match status" value="1"/>
</dbReference>
<dbReference type="STRING" id="655353.SAMN04488056_11764"/>
<dbReference type="SUPFAM" id="SSF47413">
    <property type="entry name" value="lambda repressor-like DNA-binding domains"/>
    <property type="match status" value="1"/>
</dbReference>
<keyword evidence="6" id="KW-1185">Reference proteome</keyword>
<dbReference type="Pfam" id="PF00356">
    <property type="entry name" value="LacI"/>
    <property type="match status" value="1"/>
</dbReference>
<gene>
    <name evidence="5" type="ORF">SAMN04488056_11764</name>
</gene>
<dbReference type="SUPFAM" id="SSF53822">
    <property type="entry name" value="Periplasmic binding protein-like I"/>
    <property type="match status" value="1"/>
</dbReference>
<evidence type="ECO:0000256" key="1">
    <source>
        <dbReference type="ARBA" id="ARBA00023015"/>
    </source>
</evidence>
<evidence type="ECO:0000256" key="2">
    <source>
        <dbReference type="ARBA" id="ARBA00023125"/>
    </source>
</evidence>
<evidence type="ECO:0000256" key="3">
    <source>
        <dbReference type="ARBA" id="ARBA00023163"/>
    </source>
</evidence>
<keyword evidence="1" id="KW-0805">Transcription regulation</keyword>
<dbReference type="PANTHER" id="PTHR30146">
    <property type="entry name" value="LACI-RELATED TRANSCRIPTIONAL REPRESSOR"/>
    <property type="match status" value="1"/>
</dbReference>
<dbReference type="OrthoDB" id="7170131at2"/>
<dbReference type="EMBL" id="FOVR01000017">
    <property type="protein sequence ID" value="SFO98882.1"/>
    <property type="molecule type" value="Genomic_DNA"/>
</dbReference>
<feature type="domain" description="HTH lacI-type" evidence="4">
    <location>
        <begin position="5"/>
        <end position="59"/>
    </location>
</feature>
<dbReference type="PROSITE" id="PS00356">
    <property type="entry name" value="HTH_LACI_1"/>
    <property type="match status" value="1"/>
</dbReference>
<name>A0A1I5LNU1_9HYPH</name>
<reference evidence="5 6" key="1">
    <citation type="submission" date="2016-10" db="EMBL/GenBank/DDBJ databases">
        <authorList>
            <person name="de Groot N.N."/>
        </authorList>
    </citation>
    <scope>NUCLEOTIDE SEQUENCE [LARGE SCALE GENOMIC DNA]</scope>
    <source>
        <strain evidence="5 6">CGMCC 1.9157</strain>
    </source>
</reference>
<dbReference type="CDD" id="cd01392">
    <property type="entry name" value="HTH_LacI"/>
    <property type="match status" value="1"/>
</dbReference>
<dbReference type="SMART" id="SM00354">
    <property type="entry name" value="HTH_LACI"/>
    <property type="match status" value="1"/>
</dbReference>
<dbReference type="Gene3D" id="3.40.50.2300">
    <property type="match status" value="2"/>
</dbReference>
<dbReference type="InterPro" id="IPR000843">
    <property type="entry name" value="HTH_LacI"/>
</dbReference>
<dbReference type="InterPro" id="IPR010982">
    <property type="entry name" value="Lambda_DNA-bd_dom_sf"/>
</dbReference>
<dbReference type="InterPro" id="IPR001761">
    <property type="entry name" value="Peripla_BP/Lac1_sug-bd_dom"/>
</dbReference>
<evidence type="ECO:0000313" key="6">
    <source>
        <dbReference type="Proteomes" id="UP000199236"/>
    </source>
</evidence>
<organism evidence="5 6">
    <name type="scientific">Cohaesibacter marisflavi</name>
    <dbReference type="NCBI Taxonomy" id="655353"/>
    <lineage>
        <taxon>Bacteria</taxon>
        <taxon>Pseudomonadati</taxon>
        <taxon>Pseudomonadota</taxon>
        <taxon>Alphaproteobacteria</taxon>
        <taxon>Hyphomicrobiales</taxon>
        <taxon>Cohaesibacteraceae</taxon>
    </lineage>
</organism>
<evidence type="ECO:0000313" key="5">
    <source>
        <dbReference type="EMBL" id="SFO98882.1"/>
    </source>
</evidence>
<proteinExistence type="predicted"/>
<evidence type="ECO:0000259" key="4">
    <source>
        <dbReference type="PROSITE" id="PS50932"/>
    </source>
</evidence>
<dbReference type="RefSeq" id="WP_090075341.1">
    <property type="nucleotide sequence ID" value="NZ_FOVR01000017.1"/>
</dbReference>
<dbReference type="AlphaFoldDB" id="A0A1I5LNU1"/>
<accession>A0A1I5LNU1</accession>